<keyword evidence="1 3" id="KW-0808">Transferase</keyword>
<dbReference type="PANTHER" id="PTHR23416">
    <property type="entry name" value="SIALIC ACID SYNTHASE-RELATED"/>
    <property type="match status" value="1"/>
</dbReference>
<dbReference type="InterPro" id="IPR001451">
    <property type="entry name" value="Hexapep"/>
</dbReference>
<sequence>MIRKVFNKIKILYKTKNFKKNAHVGINTSFGSLSNCFNEGGKIEIGDYCDIHAIISCKKNADIKIGSYTTIRGGSVVGAVEKVEIGNNVIISNNVTIYDNNNHPISPQKREEMCKSGFYSELWNWKYSKYKPVIIKDNVWIGEKSVVLKGVTIGEGSIIGCNSVVTKDVPPYSIAAGNPAVVVKEI</sequence>
<name>A0A6N2RF26_BLAHA</name>
<dbReference type="EC" id="2.3.1.-" evidence="3"/>
<evidence type="ECO:0000313" key="3">
    <source>
        <dbReference type="EMBL" id="VYS79913.1"/>
    </source>
</evidence>
<proteinExistence type="predicted"/>
<keyword evidence="2" id="KW-0677">Repeat</keyword>
<dbReference type="Pfam" id="PF00132">
    <property type="entry name" value="Hexapep"/>
    <property type="match status" value="1"/>
</dbReference>
<dbReference type="AlphaFoldDB" id="A0A6N2RF26"/>
<dbReference type="InterPro" id="IPR018357">
    <property type="entry name" value="Hexapep_transf_CS"/>
</dbReference>
<dbReference type="InterPro" id="IPR011004">
    <property type="entry name" value="Trimer_LpxA-like_sf"/>
</dbReference>
<dbReference type="SUPFAM" id="SSF51161">
    <property type="entry name" value="Trimeric LpxA-like enzymes"/>
    <property type="match status" value="1"/>
</dbReference>
<keyword evidence="3" id="KW-0012">Acyltransferase</keyword>
<evidence type="ECO:0000256" key="1">
    <source>
        <dbReference type="ARBA" id="ARBA00022679"/>
    </source>
</evidence>
<dbReference type="RefSeq" id="WP_156341875.1">
    <property type="nucleotide sequence ID" value="NZ_CACRSY010000005.1"/>
</dbReference>
<dbReference type="EMBL" id="CACRSY010000005">
    <property type="protein sequence ID" value="VYS79913.1"/>
    <property type="molecule type" value="Genomic_DNA"/>
</dbReference>
<gene>
    <name evidence="3" type="ORF">BHLFYP23_01611</name>
</gene>
<accession>A0A6N2RF26</accession>
<dbReference type="InterPro" id="IPR051159">
    <property type="entry name" value="Hexapeptide_acetyltransf"/>
</dbReference>
<reference evidence="3" key="1">
    <citation type="submission" date="2019-11" db="EMBL/GenBank/DDBJ databases">
        <authorList>
            <person name="Feng L."/>
        </authorList>
    </citation>
    <scope>NUCLEOTIDE SEQUENCE</scope>
    <source>
        <strain evidence="3">BhanseniiLFYP23</strain>
    </source>
</reference>
<dbReference type="PROSITE" id="PS00101">
    <property type="entry name" value="HEXAPEP_TRANSFERASES"/>
    <property type="match status" value="1"/>
</dbReference>
<organism evidence="3">
    <name type="scientific">Blautia hansenii</name>
    <name type="common">Ruminococcus hansenii</name>
    <dbReference type="NCBI Taxonomy" id="1322"/>
    <lineage>
        <taxon>Bacteria</taxon>
        <taxon>Bacillati</taxon>
        <taxon>Bacillota</taxon>
        <taxon>Clostridia</taxon>
        <taxon>Lachnospirales</taxon>
        <taxon>Lachnospiraceae</taxon>
        <taxon>Blautia</taxon>
    </lineage>
</organism>
<evidence type="ECO:0000256" key="2">
    <source>
        <dbReference type="ARBA" id="ARBA00022737"/>
    </source>
</evidence>
<protein>
    <submittedName>
        <fullName evidence="3">Acetyltransferase</fullName>
        <ecNumber evidence="3">2.3.1.-</ecNumber>
    </submittedName>
</protein>
<dbReference type="CDD" id="cd04647">
    <property type="entry name" value="LbH_MAT_like"/>
    <property type="match status" value="1"/>
</dbReference>
<dbReference type="GO" id="GO:0016746">
    <property type="term" value="F:acyltransferase activity"/>
    <property type="evidence" value="ECO:0007669"/>
    <property type="project" value="UniProtKB-KW"/>
</dbReference>
<dbReference type="Gene3D" id="2.160.10.10">
    <property type="entry name" value="Hexapeptide repeat proteins"/>
    <property type="match status" value="1"/>
</dbReference>